<reference evidence="3 4" key="1">
    <citation type="submission" date="2018-06" db="EMBL/GenBank/DDBJ databases">
        <title>Complete Genome Sequence of Desulfobacter hydrogenophilus (DSM3380).</title>
        <authorList>
            <person name="Marietou A."/>
            <person name="Schreiber L."/>
            <person name="Marshall I."/>
            <person name="Jorgensen B."/>
        </authorList>
    </citation>
    <scope>NUCLEOTIDE SEQUENCE [LARGE SCALE GENOMIC DNA]</scope>
    <source>
        <strain evidence="3 4">DSM 3380</strain>
    </source>
</reference>
<gene>
    <name evidence="3" type="ORF">DO021_15725</name>
    <name evidence="2" type="ORF">EYB58_02020</name>
</gene>
<dbReference type="AlphaFoldDB" id="A0A328FDD2"/>
<reference evidence="2 5" key="2">
    <citation type="submission" date="2019-02" db="EMBL/GenBank/DDBJ databases">
        <title>Complete genome sequence of Desulfobacter hydrogenophilus AcRS1.</title>
        <authorList>
            <person name="Marietou A."/>
            <person name="Lund M.B."/>
            <person name="Marshall I.P.G."/>
            <person name="Schreiber L."/>
            <person name="Jorgensen B."/>
        </authorList>
    </citation>
    <scope>NUCLEOTIDE SEQUENCE [LARGE SCALE GENOMIC DNA]</scope>
    <source>
        <strain evidence="2 5">AcRS1</strain>
    </source>
</reference>
<dbReference type="Proteomes" id="UP000248798">
    <property type="component" value="Unassembled WGS sequence"/>
</dbReference>
<dbReference type="Proteomes" id="UP000293902">
    <property type="component" value="Chromosome"/>
</dbReference>
<protein>
    <recommendedName>
        <fullName evidence="6">Cytochrome C</fullName>
    </recommendedName>
</protein>
<evidence type="ECO:0000256" key="1">
    <source>
        <dbReference type="SAM" id="SignalP"/>
    </source>
</evidence>
<sequence length="86" mass="9986">MIQKVLFFISLLMFYSPCYAMEDHSKHMEKNYANGQALTRRCLECHADQGEAFIKTAHWLWKGDAPFLEGRAKGIQLGKINLMNDY</sequence>
<accession>A0A328FDD2</accession>
<dbReference type="EMBL" id="CP036313">
    <property type="protein sequence ID" value="QBH11808.1"/>
    <property type="molecule type" value="Genomic_DNA"/>
</dbReference>
<evidence type="ECO:0008006" key="6">
    <source>
        <dbReference type="Google" id="ProtNLM"/>
    </source>
</evidence>
<keyword evidence="1" id="KW-0732">Signal</keyword>
<feature type="signal peptide" evidence="1">
    <location>
        <begin position="1"/>
        <end position="20"/>
    </location>
</feature>
<proteinExistence type="predicted"/>
<dbReference type="OrthoDB" id="5422833at2"/>
<organism evidence="3 4">
    <name type="scientific">Desulfobacter hydrogenophilus</name>
    <dbReference type="NCBI Taxonomy" id="2291"/>
    <lineage>
        <taxon>Bacteria</taxon>
        <taxon>Pseudomonadati</taxon>
        <taxon>Thermodesulfobacteriota</taxon>
        <taxon>Desulfobacteria</taxon>
        <taxon>Desulfobacterales</taxon>
        <taxon>Desulfobacteraceae</taxon>
        <taxon>Desulfobacter</taxon>
    </lineage>
</organism>
<keyword evidence="5" id="KW-1185">Reference proteome</keyword>
<evidence type="ECO:0000313" key="3">
    <source>
        <dbReference type="EMBL" id="RAM01037.1"/>
    </source>
</evidence>
<feature type="chain" id="PRO_5030062934" description="Cytochrome C" evidence="1">
    <location>
        <begin position="21"/>
        <end position="86"/>
    </location>
</feature>
<evidence type="ECO:0000313" key="4">
    <source>
        <dbReference type="Proteomes" id="UP000248798"/>
    </source>
</evidence>
<name>A0A328FDD2_9BACT</name>
<dbReference type="EMBL" id="QLNI01000033">
    <property type="protein sequence ID" value="RAM01037.1"/>
    <property type="molecule type" value="Genomic_DNA"/>
</dbReference>
<evidence type="ECO:0000313" key="5">
    <source>
        <dbReference type="Proteomes" id="UP000293902"/>
    </source>
</evidence>
<evidence type="ECO:0000313" key="2">
    <source>
        <dbReference type="EMBL" id="QBH11808.1"/>
    </source>
</evidence>